<dbReference type="EMBL" id="JALPRX010000243">
    <property type="protein sequence ID" value="MCK8788259.1"/>
    <property type="molecule type" value="Genomic_DNA"/>
</dbReference>
<evidence type="ECO:0000313" key="2">
    <source>
        <dbReference type="Proteomes" id="UP001139516"/>
    </source>
</evidence>
<keyword evidence="2" id="KW-1185">Reference proteome</keyword>
<dbReference type="AlphaFoldDB" id="A0A9X1YD84"/>
<dbReference type="RefSeq" id="WP_248670300.1">
    <property type="nucleotide sequence ID" value="NZ_JALPRX010000243.1"/>
</dbReference>
<proteinExistence type="predicted"/>
<reference evidence="1" key="1">
    <citation type="submission" date="2022-04" db="EMBL/GenBank/DDBJ databases">
        <title>Roseomonas acroporae sp. nov., isolated from coral Acropora digitifera.</title>
        <authorList>
            <person name="Sun H."/>
        </authorList>
    </citation>
    <scope>NUCLEOTIDE SEQUENCE</scope>
    <source>
        <strain evidence="1">NAR14</strain>
    </source>
</reference>
<evidence type="ECO:0000313" key="1">
    <source>
        <dbReference type="EMBL" id="MCK8788259.1"/>
    </source>
</evidence>
<organism evidence="1 2">
    <name type="scientific">Roseomonas acroporae</name>
    <dbReference type="NCBI Taxonomy" id="2937791"/>
    <lineage>
        <taxon>Bacteria</taxon>
        <taxon>Pseudomonadati</taxon>
        <taxon>Pseudomonadota</taxon>
        <taxon>Alphaproteobacteria</taxon>
        <taxon>Acetobacterales</taxon>
        <taxon>Roseomonadaceae</taxon>
        <taxon>Roseomonas</taxon>
    </lineage>
</organism>
<gene>
    <name evidence="1" type="ORF">M0638_28310</name>
</gene>
<name>A0A9X1YD84_9PROT</name>
<protein>
    <submittedName>
        <fullName evidence="1">Uncharacterized protein</fullName>
    </submittedName>
</protein>
<comment type="caution">
    <text evidence="1">The sequence shown here is derived from an EMBL/GenBank/DDBJ whole genome shotgun (WGS) entry which is preliminary data.</text>
</comment>
<dbReference type="Proteomes" id="UP001139516">
    <property type="component" value="Unassembled WGS sequence"/>
</dbReference>
<accession>A0A9X1YD84</accession>
<sequence length="97" mass="10740">MAVTRAQERVLRKAAEGGVQARGGFAEIVKRREAGVPDLFDDTAPPSDRLDREYVISRMVNDGLLTWGEGANEYIPTAKGNDVLARRDRQRARRAAS</sequence>